<gene>
    <name evidence="4" type="ORF">OBE_08346</name>
</gene>
<reference evidence="4" key="1">
    <citation type="journal article" date="2013" name="Environ. Microbiol.">
        <title>Microbiota from the distal guts of lean and obese adolescents exhibit partial functional redundancy besides clear differences in community structure.</title>
        <authorList>
            <person name="Ferrer M."/>
            <person name="Ruiz A."/>
            <person name="Lanza F."/>
            <person name="Haange S.B."/>
            <person name="Oberbach A."/>
            <person name="Till H."/>
            <person name="Bargiela R."/>
            <person name="Campoy C."/>
            <person name="Segura M.T."/>
            <person name="Richter M."/>
            <person name="von Bergen M."/>
            <person name="Seifert J."/>
            <person name="Suarez A."/>
        </authorList>
    </citation>
    <scope>NUCLEOTIDE SEQUENCE</scope>
</reference>
<evidence type="ECO:0000259" key="3">
    <source>
        <dbReference type="PROSITE" id="PS51201"/>
    </source>
</evidence>
<protein>
    <submittedName>
        <fullName evidence="4">Potassium uptake protein, Trk family</fullName>
    </submittedName>
</protein>
<sequence>MKITIIGAGKLGVMLAKTLTAENHDITVIDINEDKVEKLAEMLDVQGVGGS</sequence>
<dbReference type="Gene3D" id="3.40.50.720">
    <property type="entry name" value="NAD(P)-binding Rossmann-like Domain"/>
    <property type="match status" value="1"/>
</dbReference>
<keyword evidence="1" id="KW-0406">Ion transport</keyword>
<dbReference type="PRINTS" id="PR00335">
    <property type="entry name" value="KUPTAKETRKA"/>
</dbReference>
<dbReference type="GO" id="GO:0005886">
    <property type="term" value="C:plasma membrane"/>
    <property type="evidence" value="ECO:0007669"/>
    <property type="project" value="InterPro"/>
</dbReference>
<dbReference type="AlphaFoldDB" id="K1TQT1"/>
<feature type="domain" description="RCK N-terminal" evidence="3">
    <location>
        <begin position="1"/>
        <end position="51"/>
    </location>
</feature>
<dbReference type="InterPro" id="IPR036291">
    <property type="entry name" value="NAD(P)-bd_dom_sf"/>
</dbReference>
<evidence type="ECO:0000313" key="4">
    <source>
        <dbReference type="EMBL" id="EKC61701.1"/>
    </source>
</evidence>
<keyword evidence="1" id="KW-0813">Transport</keyword>
<name>K1TQT1_9ZZZZ</name>
<dbReference type="EMBL" id="AJWZ01005758">
    <property type="protein sequence ID" value="EKC61701.1"/>
    <property type="molecule type" value="Genomic_DNA"/>
</dbReference>
<dbReference type="InterPro" id="IPR003148">
    <property type="entry name" value="RCK_N"/>
</dbReference>
<dbReference type="GO" id="GO:0015079">
    <property type="term" value="F:potassium ion transmembrane transporter activity"/>
    <property type="evidence" value="ECO:0007669"/>
    <property type="project" value="InterPro"/>
</dbReference>
<keyword evidence="2" id="KW-0630">Potassium</keyword>
<dbReference type="PROSITE" id="PS51201">
    <property type="entry name" value="RCK_N"/>
    <property type="match status" value="1"/>
</dbReference>
<proteinExistence type="predicted"/>
<dbReference type="Pfam" id="PF02254">
    <property type="entry name" value="TrkA_N"/>
    <property type="match status" value="1"/>
</dbReference>
<evidence type="ECO:0000256" key="1">
    <source>
        <dbReference type="ARBA" id="ARBA00022538"/>
    </source>
</evidence>
<accession>K1TQT1</accession>
<evidence type="ECO:0000256" key="2">
    <source>
        <dbReference type="ARBA" id="ARBA00022958"/>
    </source>
</evidence>
<feature type="non-terminal residue" evidence="4">
    <location>
        <position position="51"/>
    </location>
</feature>
<organism evidence="4">
    <name type="scientific">human gut metagenome</name>
    <dbReference type="NCBI Taxonomy" id="408170"/>
    <lineage>
        <taxon>unclassified sequences</taxon>
        <taxon>metagenomes</taxon>
        <taxon>organismal metagenomes</taxon>
    </lineage>
</organism>
<keyword evidence="1" id="KW-0633">Potassium transport</keyword>
<comment type="caution">
    <text evidence="4">The sequence shown here is derived from an EMBL/GenBank/DDBJ whole genome shotgun (WGS) entry which is preliminary data.</text>
</comment>
<dbReference type="InterPro" id="IPR006036">
    <property type="entry name" value="K_uptake_TrkA"/>
</dbReference>
<dbReference type="SUPFAM" id="SSF51735">
    <property type="entry name" value="NAD(P)-binding Rossmann-fold domains"/>
    <property type="match status" value="1"/>
</dbReference>